<keyword evidence="8" id="KW-0238">DNA-binding</keyword>
<dbReference type="InterPro" id="IPR000214">
    <property type="entry name" value="Znf_DNA_glyclase/AP_lyase"/>
</dbReference>
<dbReference type="Pfam" id="PF06831">
    <property type="entry name" value="H2TH"/>
    <property type="match status" value="1"/>
</dbReference>
<dbReference type="InterPro" id="IPR035937">
    <property type="entry name" value="FPG_N"/>
</dbReference>
<protein>
    <recommendedName>
        <fullName evidence="2">DNA-(apurinic or apyrimidinic site) lyase</fullName>
        <ecNumber evidence="2">4.2.99.18</ecNumber>
    </recommendedName>
</protein>
<dbReference type="EMBL" id="CM001440">
    <property type="protein sequence ID" value="EHR60559.1"/>
    <property type="molecule type" value="Genomic_DNA"/>
</dbReference>
<evidence type="ECO:0000256" key="1">
    <source>
        <dbReference type="ARBA" id="ARBA00009409"/>
    </source>
</evidence>
<evidence type="ECO:0000256" key="7">
    <source>
        <dbReference type="ARBA" id="ARBA00022833"/>
    </source>
</evidence>
<dbReference type="SUPFAM" id="SSF46946">
    <property type="entry name" value="S13-like H2TH domain"/>
    <property type="match status" value="1"/>
</dbReference>
<keyword evidence="7" id="KW-0862">Zinc</keyword>
<sequence>MPEGHVVHRLARDLAADLGGRRLTVSSPQGRFTAEAARVDGTVLRHTEAYGKHLFVGLSSDDEIHVHLGMQGKWLRVADPARPALPQVRLRLATEAVAWDLIAPARCELLTEAAVEDLVRGLGPDPLRSDTDAEAAVAALRAAPGAIGAALLDQSVVSGVGNVFRNEALHAVGIAPKRPCRELSTSEARALWAELRRMMAQAVEDGRIVTVDATDRAAVPEAEARKVYKQQRCRDCGTPVVTSTVGGRTAYHCPREQPG</sequence>
<evidence type="ECO:0000256" key="9">
    <source>
        <dbReference type="ARBA" id="ARBA00023204"/>
    </source>
</evidence>
<dbReference type="SMART" id="SM01232">
    <property type="entry name" value="H2TH"/>
    <property type="match status" value="1"/>
</dbReference>
<dbReference type="GO" id="GO:0008270">
    <property type="term" value="F:zinc ion binding"/>
    <property type="evidence" value="ECO:0007669"/>
    <property type="project" value="UniProtKB-KW"/>
</dbReference>
<keyword evidence="6" id="KW-0378">Hydrolase</keyword>
<dbReference type="GO" id="GO:0003684">
    <property type="term" value="F:damaged DNA binding"/>
    <property type="evidence" value="ECO:0007669"/>
    <property type="project" value="InterPro"/>
</dbReference>
<reference evidence="16 17" key="1">
    <citation type="submission" date="2011-11" db="EMBL/GenBank/DDBJ databases">
        <title>The Noncontiguous Finished sequence of Saccharomonospora cyanea NA-134.</title>
        <authorList>
            <consortium name="US DOE Joint Genome Institute"/>
            <person name="Lucas S."/>
            <person name="Han J."/>
            <person name="Lapidus A."/>
            <person name="Cheng J.-F."/>
            <person name="Goodwin L."/>
            <person name="Pitluck S."/>
            <person name="Peters L."/>
            <person name="Ovchinnikova G."/>
            <person name="Lu M."/>
            <person name="Detter J.C."/>
            <person name="Han C."/>
            <person name="Tapia R."/>
            <person name="Land M."/>
            <person name="Hauser L."/>
            <person name="Kyrpides N."/>
            <person name="Ivanova N."/>
            <person name="Pagani I."/>
            <person name="Brambilla E.-M."/>
            <person name="Klenk H.-P."/>
            <person name="Woyke T."/>
        </authorList>
    </citation>
    <scope>NUCLEOTIDE SEQUENCE [LARGE SCALE GENOMIC DNA]</scope>
    <source>
        <strain evidence="16 17">NA-134</strain>
    </source>
</reference>
<evidence type="ECO:0000256" key="11">
    <source>
        <dbReference type="ARBA" id="ARBA00023268"/>
    </source>
</evidence>
<evidence type="ECO:0000256" key="8">
    <source>
        <dbReference type="ARBA" id="ARBA00023125"/>
    </source>
</evidence>
<accession>H5XGM0</accession>
<dbReference type="PROSITE" id="PS51068">
    <property type="entry name" value="FPG_CAT"/>
    <property type="match status" value="1"/>
</dbReference>
<dbReference type="GO" id="GO:0006284">
    <property type="term" value="P:base-excision repair"/>
    <property type="evidence" value="ECO:0007669"/>
    <property type="project" value="InterPro"/>
</dbReference>
<dbReference type="SUPFAM" id="SSF81624">
    <property type="entry name" value="N-terminal domain of MutM-like DNA repair proteins"/>
    <property type="match status" value="1"/>
</dbReference>
<gene>
    <name evidence="16" type="ORF">SaccyDRAFT_1661</name>
</gene>
<dbReference type="SMART" id="SM00898">
    <property type="entry name" value="Fapy_DNA_glyco"/>
    <property type="match status" value="1"/>
</dbReference>
<keyword evidence="4" id="KW-0227">DNA damage</keyword>
<keyword evidence="9" id="KW-0234">DNA repair</keyword>
<evidence type="ECO:0000256" key="12">
    <source>
        <dbReference type="ARBA" id="ARBA00023295"/>
    </source>
</evidence>
<dbReference type="EC" id="4.2.99.18" evidence="2"/>
<evidence type="ECO:0000259" key="15">
    <source>
        <dbReference type="PROSITE" id="PS51068"/>
    </source>
</evidence>
<keyword evidence="11" id="KW-0511">Multifunctional enzyme</keyword>
<evidence type="ECO:0000256" key="3">
    <source>
        <dbReference type="ARBA" id="ARBA00022723"/>
    </source>
</evidence>
<evidence type="ECO:0000256" key="2">
    <source>
        <dbReference type="ARBA" id="ARBA00012720"/>
    </source>
</evidence>
<dbReference type="Gene3D" id="3.20.190.10">
    <property type="entry name" value="MutM-like, N-terminal"/>
    <property type="match status" value="1"/>
</dbReference>
<dbReference type="InterPro" id="IPR015886">
    <property type="entry name" value="H2TH_FPG"/>
</dbReference>
<evidence type="ECO:0000256" key="10">
    <source>
        <dbReference type="ARBA" id="ARBA00023239"/>
    </source>
</evidence>
<dbReference type="InterPro" id="IPR010979">
    <property type="entry name" value="Ribosomal_uS13-like_H2TH"/>
</dbReference>
<evidence type="ECO:0000256" key="4">
    <source>
        <dbReference type="ARBA" id="ARBA00022763"/>
    </source>
</evidence>
<keyword evidence="5 13" id="KW-0863">Zinc-finger</keyword>
<dbReference type="PROSITE" id="PS51066">
    <property type="entry name" value="ZF_FPG_2"/>
    <property type="match status" value="1"/>
</dbReference>
<dbReference type="RefSeq" id="WP_005455254.1">
    <property type="nucleotide sequence ID" value="NZ_CM001440.1"/>
</dbReference>
<keyword evidence="10" id="KW-0456">Lyase</keyword>
<proteinExistence type="inferred from homology"/>
<dbReference type="STRING" id="882082.SaccyDRAFT_1661"/>
<dbReference type="Proteomes" id="UP000002791">
    <property type="component" value="Chromosome"/>
</dbReference>
<dbReference type="PANTHER" id="PTHR42697:SF1">
    <property type="entry name" value="ENDONUCLEASE 8"/>
    <property type="match status" value="1"/>
</dbReference>
<feature type="domain" description="Formamidopyrimidine-DNA glycosylase catalytic" evidence="15">
    <location>
        <begin position="2"/>
        <end position="74"/>
    </location>
</feature>
<keyword evidence="12" id="KW-0326">Glycosidase</keyword>
<dbReference type="GO" id="GO:0140078">
    <property type="term" value="F:class I DNA-(apurinic or apyrimidinic site) endonuclease activity"/>
    <property type="evidence" value="ECO:0007669"/>
    <property type="project" value="UniProtKB-EC"/>
</dbReference>
<name>H5XGM0_9PSEU</name>
<evidence type="ECO:0000256" key="5">
    <source>
        <dbReference type="ARBA" id="ARBA00022771"/>
    </source>
</evidence>
<keyword evidence="3" id="KW-0479">Metal-binding</keyword>
<evidence type="ECO:0000313" key="17">
    <source>
        <dbReference type="Proteomes" id="UP000002791"/>
    </source>
</evidence>
<keyword evidence="17" id="KW-1185">Reference proteome</keyword>
<dbReference type="OrthoDB" id="9800855at2"/>
<dbReference type="Pfam" id="PF01149">
    <property type="entry name" value="Fapy_DNA_glyco"/>
    <property type="match status" value="1"/>
</dbReference>
<feature type="domain" description="FPG-type" evidence="14">
    <location>
        <begin position="226"/>
        <end position="258"/>
    </location>
</feature>
<evidence type="ECO:0000259" key="14">
    <source>
        <dbReference type="PROSITE" id="PS51066"/>
    </source>
</evidence>
<dbReference type="PANTHER" id="PTHR42697">
    <property type="entry name" value="ENDONUCLEASE 8"/>
    <property type="match status" value="1"/>
</dbReference>
<dbReference type="InterPro" id="IPR012319">
    <property type="entry name" value="FPG_cat"/>
</dbReference>
<evidence type="ECO:0000256" key="13">
    <source>
        <dbReference type="PROSITE-ProRule" id="PRU00391"/>
    </source>
</evidence>
<evidence type="ECO:0000313" key="16">
    <source>
        <dbReference type="EMBL" id="EHR60559.1"/>
    </source>
</evidence>
<evidence type="ECO:0000256" key="6">
    <source>
        <dbReference type="ARBA" id="ARBA00022801"/>
    </source>
</evidence>
<comment type="similarity">
    <text evidence="1">Belongs to the FPG family.</text>
</comment>
<dbReference type="GO" id="GO:0000703">
    <property type="term" value="F:oxidized pyrimidine nucleobase lesion DNA N-glycosylase activity"/>
    <property type="evidence" value="ECO:0007669"/>
    <property type="project" value="TreeGrafter"/>
</dbReference>
<dbReference type="eggNOG" id="COG0266">
    <property type="taxonomic scope" value="Bacteria"/>
</dbReference>
<dbReference type="Gene3D" id="1.10.8.50">
    <property type="match status" value="1"/>
</dbReference>
<dbReference type="AlphaFoldDB" id="H5XGM0"/>
<dbReference type="HOGENOM" id="CLU_038423_2_1_11"/>
<organism evidence="16 17">
    <name type="scientific">Saccharomonospora cyanea NA-134</name>
    <dbReference type="NCBI Taxonomy" id="882082"/>
    <lineage>
        <taxon>Bacteria</taxon>
        <taxon>Bacillati</taxon>
        <taxon>Actinomycetota</taxon>
        <taxon>Actinomycetes</taxon>
        <taxon>Pseudonocardiales</taxon>
        <taxon>Pseudonocardiaceae</taxon>
        <taxon>Saccharomonospora</taxon>
    </lineage>
</organism>
<dbReference type="CDD" id="cd08970">
    <property type="entry name" value="AcNei1_N"/>
    <property type="match status" value="1"/>
</dbReference>
<dbReference type="SUPFAM" id="SSF57716">
    <property type="entry name" value="Glucocorticoid receptor-like (DNA-binding domain)"/>
    <property type="match status" value="1"/>
</dbReference>